<dbReference type="RefSeq" id="XP_062711379.1">
    <property type="nucleotide sequence ID" value="XM_062855395.1"/>
</dbReference>
<dbReference type="InterPro" id="IPR001969">
    <property type="entry name" value="Aspartic_peptidase_AS"/>
</dbReference>
<dbReference type="PANTHER" id="PTHR37984">
    <property type="entry name" value="PROTEIN CBG26694"/>
    <property type="match status" value="1"/>
</dbReference>
<dbReference type="PROSITE" id="PS00141">
    <property type="entry name" value="ASP_PROTEASE"/>
    <property type="match status" value="1"/>
</dbReference>
<evidence type="ECO:0000313" key="3">
    <source>
        <dbReference type="Proteomes" id="UP000069940"/>
    </source>
</evidence>
<dbReference type="SUPFAM" id="SSF56672">
    <property type="entry name" value="DNA/RNA polymerases"/>
    <property type="match status" value="1"/>
</dbReference>
<dbReference type="Gene3D" id="3.10.10.10">
    <property type="entry name" value="HIV Type 1 Reverse Transcriptase, subunit A, domain 1"/>
    <property type="match status" value="1"/>
</dbReference>
<feature type="domain" description="Reverse transcriptase" evidence="1">
    <location>
        <begin position="498"/>
        <end position="646"/>
    </location>
</feature>
<keyword evidence="3" id="KW-1185">Reference proteome</keyword>
<name>A0ABM2A0I9_AEDAL</name>
<dbReference type="EnsemblMetazoa" id="AALFPA23_023327.R34691">
    <property type="protein sequence ID" value="AALFPA23_023327.P34691"/>
    <property type="gene ID" value="AALFPA23_023327"/>
</dbReference>
<protein>
    <recommendedName>
        <fullName evidence="1">Reverse transcriptase domain-containing protein</fullName>
    </recommendedName>
</protein>
<evidence type="ECO:0000313" key="2">
    <source>
        <dbReference type="EnsemblMetazoa" id="AALFPA23_023327.P34691"/>
    </source>
</evidence>
<reference evidence="3" key="1">
    <citation type="journal article" date="2015" name="Proc. Natl. Acad. Sci. U.S.A.">
        <title>Genome sequence of the Asian Tiger mosquito, Aedes albopictus, reveals insights into its biology, genetics, and evolution.</title>
        <authorList>
            <person name="Chen X.G."/>
            <person name="Jiang X."/>
            <person name="Gu J."/>
            <person name="Xu M."/>
            <person name="Wu Y."/>
            <person name="Deng Y."/>
            <person name="Zhang C."/>
            <person name="Bonizzoni M."/>
            <person name="Dermauw W."/>
            <person name="Vontas J."/>
            <person name="Armbruster P."/>
            <person name="Huang X."/>
            <person name="Yang Y."/>
            <person name="Zhang H."/>
            <person name="He W."/>
            <person name="Peng H."/>
            <person name="Liu Y."/>
            <person name="Wu K."/>
            <person name="Chen J."/>
            <person name="Lirakis M."/>
            <person name="Topalis P."/>
            <person name="Van Leeuwen T."/>
            <person name="Hall A.B."/>
            <person name="Jiang X."/>
            <person name="Thorpe C."/>
            <person name="Mueller R.L."/>
            <person name="Sun C."/>
            <person name="Waterhouse R.M."/>
            <person name="Yan G."/>
            <person name="Tu Z.J."/>
            <person name="Fang X."/>
            <person name="James A.A."/>
        </authorList>
    </citation>
    <scope>NUCLEOTIDE SEQUENCE [LARGE SCALE GENOMIC DNA]</scope>
    <source>
        <strain evidence="3">Foshan</strain>
    </source>
</reference>
<dbReference type="CDD" id="cd00303">
    <property type="entry name" value="retropepsin_like"/>
    <property type="match status" value="1"/>
</dbReference>
<accession>A0ABM2A0I9</accession>
<sequence>MDLLQVDDSRPVQQFRCDDIEKHRLFNEWRTWKGALECYFEAYDVVDQKKKRAKLLHLGGPQLQRVFQNLPNRENFPLVSLEKQWYDVAINALDDFFQPCRQDCLERHKLKQMKQKEGERFADFMLRLRQQASDCGFDKYSNEVKDILTEIFLTDAVIEGCASVELRRRILQQDRSLSEIEALGVAMESIEVQVRDLNSKQKEFAGGQQAYKISAVNVRDRSQKQVSRREPRKFSEARNNKFSYKTYRCYNCGRRDHISTDRRCPARNIVCHGCKMTGHFESCCRLRNSRKKPVVMPVGGTDRIRVVEDETAPPEPEAEQQPGKTYYAFYSGNDTNVLACEVGGVVLDLLIDSGSDANLIPDVVWESLKQAKVNVRQCTKGSSRILKGYASDLPLPILGTFIADVRVGKRTVAAEFYVVKGGQRSLLGDKTSKELGILKVGLDAFAVTSEAKPFSKIKDVQVQIHMDPHVKPVFQPIRRIPIPLEDAVNRKLEQLLTKDKFEVKEGPASWVSPLVVVGKNNGEPRICLDLRRVNEAVLRERHPMPVVDEYLARLGKGKYWSKLDVKDAFLQVELAPESRDITVFITNKGLFRFKRLPFGLVTAPELYQKVMDQILAGCEGTSWYLDDVIIEGSTREEHDKRLEKVC</sequence>
<dbReference type="GeneID" id="134289510"/>
<dbReference type="InterPro" id="IPR050951">
    <property type="entry name" value="Retrovirus_Pol_polyprotein"/>
</dbReference>
<reference evidence="2" key="2">
    <citation type="submission" date="2025-05" db="UniProtKB">
        <authorList>
            <consortium name="EnsemblMetazoa"/>
        </authorList>
    </citation>
    <scope>IDENTIFICATION</scope>
    <source>
        <strain evidence="2">Foshan</strain>
    </source>
</reference>
<dbReference type="InterPro" id="IPR043128">
    <property type="entry name" value="Rev_trsase/Diguanyl_cyclase"/>
</dbReference>
<dbReference type="PROSITE" id="PS50878">
    <property type="entry name" value="RT_POL"/>
    <property type="match status" value="1"/>
</dbReference>
<dbReference type="InterPro" id="IPR043502">
    <property type="entry name" value="DNA/RNA_pol_sf"/>
</dbReference>
<dbReference type="Gene3D" id="3.30.70.270">
    <property type="match status" value="1"/>
</dbReference>
<proteinExistence type="predicted"/>
<dbReference type="PANTHER" id="PTHR37984:SF11">
    <property type="entry name" value="INTEGRASE CATALYTIC DOMAIN-CONTAINING PROTEIN"/>
    <property type="match status" value="1"/>
</dbReference>
<dbReference type="Pfam" id="PF00078">
    <property type="entry name" value="RVT_1"/>
    <property type="match status" value="1"/>
</dbReference>
<dbReference type="Gene3D" id="4.10.60.10">
    <property type="entry name" value="Zinc finger, CCHC-type"/>
    <property type="match status" value="1"/>
</dbReference>
<dbReference type="InterPro" id="IPR000477">
    <property type="entry name" value="RT_dom"/>
</dbReference>
<organism evidence="2 3">
    <name type="scientific">Aedes albopictus</name>
    <name type="common">Asian tiger mosquito</name>
    <name type="synonym">Stegomyia albopicta</name>
    <dbReference type="NCBI Taxonomy" id="7160"/>
    <lineage>
        <taxon>Eukaryota</taxon>
        <taxon>Metazoa</taxon>
        <taxon>Ecdysozoa</taxon>
        <taxon>Arthropoda</taxon>
        <taxon>Hexapoda</taxon>
        <taxon>Insecta</taxon>
        <taxon>Pterygota</taxon>
        <taxon>Neoptera</taxon>
        <taxon>Endopterygota</taxon>
        <taxon>Diptera</taxon>
        <taxon>Nematocera</taxon>
        <taxon>Culicoidea</taxon>
        <taxon>Culicidae</taxon>
        <taxon>Culicinae</taxon>
        <taxon>Aedini</taxon>
        <taxon>Aedes</taxon>
        <taxon>Stegomyia</taxon>
    </lineage>
</organism>
<dbReference type="Proteomes" id="UP000069940">
    <property type="component" value="Unassembled WGS sequence"/>
</dbReference>
<dbReference type="CDD" id="cd01647">
    <property type="entry name" value="RT_LTR"/>
    <property type="match status" value="1"/>
</dbReference>
<evidence type="ECO:0000259" key="1">
    <source>
        <dbReference type="PROSITE" id="PS50878"/>
    </source>
</evidence>